<dbReference type="RefSeq" id="WP_018473091.1">
    <property type="nucleotide sequence ID" value="NZ_BMWX01000003.1"/>
</dbReference>
<dbReference type="InterPro" id="IPR042099">
    <property type="entry name" value="ANL_N_sf"/>
</dbReference>
<dbReference type="Pfam" id="PF00501">
    <property type="entry name" value="AMP-binding"/>
    <property type="match status" value="1"/>
</dbReference>
<dbReference type="InterPro" id="IPR001242">
    <property type="entry name" value="Condensation_dom"/>
</dbReference>
<dbReference type="InterPro" id="IPR029058">
    <property type="entry name" value="AB_hydrolase_fold"/>
</dbReference>
<dbReference type="GO" id="GO:0003824">
    <property type="term" value="F:catalytic activity"/>
    <property type="evidence" value="ECO:0007669"/>
    <property type="project" value="InterPro"/>
</dbReference>
<dbReference type="NCBIfam" id="TIGR01733">
    <property type="entry name" value="AA-adenyl-dom"/>
    <property type="match status" value="1"/>
</dbReference>
<reference evidence="2" key="1">
    <citation type="journal article" date="2014" name="Int. J. Syst. Evol. Microbiol.">
        <title>Complete genome sequence of Corynebacterium casei LMG S-19264T (=DSM 44701T), isolated from a smear-ripened cheese.</title>
        <authorList>
            <consortium name="US DOE Joint Genome Institute (JGI-PGF)"/>
            <person name="Walter F."/>
            <person name="Albersmeier A."/>
            <person name="Kalinowski J."/>
            <person name="Ruckert C."/>
        </authorList>
    </citation>
    <scope>NUCLEOTIDE SEQUENCE</scope>
    <source>
        <strain evidence="2">KCTC 12368</strain>
    </source>
</reference>
<reference evidence="2" key="2">
    <citation type="submission" date="2020-09" db="EMBL/GenBank/DDBJ databases">
        <authorList>
            <person name="Sun Q."/>
            <person name="Kim S."/>
        </authorList>
    </citation>
    <scope>NUCLEOTIDE SEQUENCE</scope>
    <source>
        <strain evidence="2">KCTC 12368</strain>
    </source>
</reference>
<dbReference type="Gene3D" id="3.40.50.1820">
    <property type="entry name" value="alpha/beta hydrolase"/>
    <property type="match status" value="1"/>
</dbReference>
<dbReference type="Gene3D" id="3.30.300.30">
    <property type="match status" value="1"/>
</dbReference>
<dbReference type="EMBL" id="BMWX01000003">
    <property type="protein sequence ID" value="GGZ27237.1"/>
    <property type="molecule type" value="Genomic_DNA"/>
</dbReference>
<comment type="caution">
    <text evidence="2">The sequence shown here is derived from an EMBL/GenBank/DDBJ whole genome shotgun (WGS) entry which is preliminary data.</text>
</comment>
<protein>
    <recommendedName>
        <fullName evidence="1">Carrier domain-containing protein</fullName>
    </recommendedName>
</protein>
<proteinExistence type="predicted"/>
<name>A0A918PZH8_9BACT</name>
<dbReference type="Gene3D" id="1.10.1200.10">
    <property type="entry name" value="ACP-like"/>
    <property type="match status" value="1"/>
</dbReference>
<evidence type="ECO:0000259" key="1">
    <source>
        <dbReference type="PROSITE" id="PS50075"/>
    </source>
</evidence>
<dbReference type="InterPro" id="IPR010071">
    <property type="entry name" value="AA_adenyl_dom"/>
</dbReference>
<dbReference type="InterPro" id="IPR023213">
    <property type="entry name" value="CAT-like_dom_sf"/>
</dbReference>
<dbReference type="GO" id="GO:0031177">
    <property type="term" value="F:phosphopantetheine binding"/>
    <property type="evidence" value="ECO:0007669"/>
    <property type="project" value="TreeGrafter"/>
</dbReference>
<dbReference type="SUPFAM" id="SSF56801">
    <property type="entry name" value="Acetyl-CoA synthetase-like"/>
    <property type="match status" value="1"/>
</dbReference>
<dbReference type="GO" id="GO:0044550">
    <property type="term" value="P:secondary metabolite biosynthetic process"/>
    <property type="evidence" value="ECO:0007669"/>
    <property type="project" value="TreeGrafter"/>
</dbReference>
<dbReference type="Proteomes" id="UP000619457">
    <property type="component" value="Unassembled WGS sequence"/>
</dbReference>
<dbReference type="Pfam" id="PF00975">
    <property type="entry name" value="Thioesterase"/>
    <property type="match status" value="1"/>
</dbReference>
<organism evidence="2 3">
    <name type="scientific">Echinicola pacifica</name>
    <dbReference type="NCBI Taxonomy" id="346377"/>
    <lineage>
        <taxon>Bacteria</taxon>
        <taxon>Pseudomonadati</taxon>
        <taxon>Bacteroidota</taxon>
        <taxon>Cytophagia</taxon>
        <taxon>Cytophagales</taxon>
        <taxon>Cyclobacteriaceae</taxon>
        <taxon>Echinicola</taxon>
    </lineage>
</organism>
<dbReference type="SUPFAM" id="SSF52777">
    <property type="entry name" value="CoA-dependent acyltransferases"/>
    <property type="match status" value="2"/>
</dbReference>
<gene>
    <name evidence="2" type="ORF">GCM10007049_20010</name>
</gene>
<dbReference type="Pfam" id="PF00668">
    <property type="entry name" value="Condensation"/>
    <property type="match status" value="1"/>
</dbReference>
<evidence type="ECO:0000313" key="2">
    <source>
        <dbReference type="EMBL" id="GGZ27237.1"/>
    </source>
</evidence>
<dbReference type="PROSITE" id="PS50075">
    <property type="entry name" value="CARRIER"/>
    <property type="match status" value="1"/>
</dbReference>
<dbReference type="GO" id="GO:0005737">
    <property type="term" value="C:cytoplasm"/>
    <property type="evidence" value="ECO:0007669"/>
    <property type="project" value="TreeGrafter"/>
</dbReference>
<dbReference type="InterPro" id="IPR009081">
    <property type="entry name" value="PP-bd_ACP"/>
</dbReference>
<dbReference type="PANTHER" id="PTHR45527">
    <property type="entry name" value="NONRIBOSOMAL PEPTIDE SYNTHETASE"/>
    <property type="match status" value="1"/>
</dbReference>
<dbReference type="SUPFAM" id="SSF53474">
    <property type="entry name" value="alpha/beta-Hydrolases"/>
    <property type="match status" value="1"/>
</dbReference>
<dbReference type="Gene3D" id="3.30.559.10">
    <property type="entry name" value="Chloramphenicol acetyltransferase-like domain"/>
    <property type="match status" value="1"/>
</dbReference>
<feature type="domain" description="Carrier" evidence="1">
    <location>
        <begin position="1001"/>
        <end position="1076"/>
    </location>
</feature>
<sequence>MNNPLKLIPIDFNPFKDGHLDKVFPTIISQQEIWLACKIGGEQANKSYNESVSLVLEGPLKPEAIRAAMTQIVDRHEALRSSFSADGKMVLIHTEINLPFQQEDLRAMSEKEQEKHLSDFLLANSLIAFNLEKGPLFRIHLHELADDKNRLTLTIHHIIGDGWSIGVLLEDLGRIYNNIVQKKTSVKAPADQLSEYAKQLEEHKSSPAQQEIQSFWKNLYADFSEEMVLPTDFVRPEERSFKCKRMDFKVPKAKLDAIKKLGQKSKSSLVNTLLTTFEIFLSNYCDSKEIILGVPAAGQAATGNFDLVGHCVNLLPLKSKIQEDLGFDEYLAIRNQQILDCYDHQLFTYSELIQTIGLKRDLSKTTLVPVIFNLDMGMDAKLNFDGIEYQLISNPRAYDNFELTLNLTNSKDDFQFIWRYQTDLFKPETIEGMMASYMKLLDLLIAEPSKTLGSLEIIDRKPLLDQYEKFNQTFTDFPVNTPITQLFEEVAHLYPDQIALQFKTQKLSYSALNRRVNQVANLLLSKGLKDQSRIGVFLPRSADMVIALLAIAKSGNTYIPLDGQLPAERVNHILKDSQAAAVITSRSLKEGLEGNLQLLEVSKLQEEATKKEASTPNVKVDTDAAAYILYTSGSTGLPKGVLVSHRNLCNTLYYMRRKLRIDSDDKVLSITSISFDVAQIELFCLLIGGGTVIMADHDMAKDGRLLLKALKDHQITRLFSTPATYQMLIQVGWNSPLPLKIMSGGEPFSKPLAKQLLGLCKEVWNAYGPTETTILSTAKLFETEEDYDSIGQPIGNTEIYLLDPQKRLLPISKQGEIYIAGEGVTIGYLNNPAQTQEAFVESPSLPGKRLYKTGDMGAFKPNGELRCLGRIDHQVKIRGNRVELGEIELLLNTLPGISNGHVGVLDQSNGSKSLVAYIIPNEVLMLTDNETSDSLPQTVKISPEQISSWKTALSRKLPEYMLPTDWVGMEYFPLNTNGKIDKKALPKPSKKVNISSSQSKDEWTETQKMVAKIWQEGLKINNIQLDDDFFSLGGHSILAVAVMSKLDKALGQTLPLTSLFKSPILRDFCALIDGEDVTEELSQEWSSLIPIKPQGKKNPIYLIHGVAANITNYYKLIDYVDAEQPLYGLQAKGLNGIDSPNIGIENIAKHYVNEIIQHNPEGPYQIGGYSFGGYVAFEMAKQFIQRGKTVQNLIIFDTNVDQDDELVPKKGMMDVIAAQIEQRKVELQLLWKAPKTFRITKARMIKRKMENLLQKIGLKKVEEQPKDRAEIIKKIKAINTASLENYRLSPLSIDCILFKASIKLTPIKEEKYYGWAPFVNHVKVIDVEGDHNSMFESPYVEPFTHKLQALMNGEL</sequence>
<dbReference type="GO" id="GO:0043041">
    <property type="term" value="P:amino acid activation for nonribosomal peptide biosynthetic process"/>
    <property type="evidence" value="ECO:0007669"/>
    <property type="project" value="TreeGrafter"/>
</dbReference>
<evidence type="ECO:0000313" key="3">
    <source>
        <dbReference type="Proteomes" id="UP000619457"/>
    </source>
</evidence>
<dbReference type="Pfam" id="PF00550">
    <property type="entry name" value="PP-binding"/>
    <property type="match status" value="1"/>
</dbReference>
<dbReference type="Gene3D" id="3.30.559.30">
    <property type="entry name" value="Nonribosomal peptide synthetase, condensation domain"/>
    <property type="match status" value="1"/>
</dbReference>
<dbReference type="CDD" id="cd05930">
    <property type="entry name" value="A_NRPS"/>
    <property type="match status" value="1"/>
</dbReference>
<dbReference type="InterPro" id="IPR020845">
    <property type="entry name" value="AMP-binding_CS"/>
</dbReference>
<accession>A0A918PZH8</accession>
<dbReference type="CDD" id="cd19531">
    <property type="entry name" value="LCL_NRPS-like"/>
    <property type="match status" value="1"/>
</dbReference>
<dbReference type="InterPro" id="IPR001031">
    <property type="entry name" value="Thioesterase"/>
</dbReference>
<keyword evidence="3" id="KW-1185">Reference proteome</keyword>
<dbReference type="InterPro" id="IPR045851">
    <property type="entry name" value="AMP-bd_C_sf"/>
</dbReference>
<dbReference type="SUPFAM" id="SSF47336">
    <property type="entry name" value="ACP-like"/>
    <property type="match status" value="1"/>
</dbReference>
<dbReference type="InterPro" id="IPR000873">
    <property type="entry name" value="AMP-dep_synth/lig_dom"/>
</dbReference>
<dbReference type="PROSITE" id="PS00455">
    <property type="entry name" value="AMP_BINDING"/>
    <property type="match status" value="1"/>
</dbReference>
<dbReference type="PANTHER" id="PTHR45527:SF1">
    <property type="entry name" value="FATTY ACID SYNTHASE"/>
    <property type="match status" value="1"/>
</dbReference>
<dbReference type="Gene3D" id="3.40.50.12780">
    <property type="entry name" value="N-terminal domain of ligase-like"/>
    <property type="match status" value="1"/>
</dbReference>
<dbReference type="InterPro" id="IPR036736">
    <property type="entry name" value="ACP-like_sf"/>
</dbReference>